<reference evidence="2" key="1">
    <citation type="submission" date="2022-06" db="EMBL/GenBank/DDBJ databases">
        <title>Genome sequencing of Brevibacillus sp. BB3-R1.</title>
        <authorList>
            <person name="Heo J."/>
            <person name="Lee D."/>
            <person name="Won M."/>
            <person name="Han B.-H."/>
            <person name="Hong S.-B."/>
            <person name="Kwon S.-W."/>
        </authorList>
    </citation>
    <scope>NUCLEOTIDE SEQUENCE</scope>
    <source>
        <strain evidence="2">BB3-R1</strain>
    </source>
</reference>
<feature type="signal peptide" evidence="1">
    <location>
        <begin position="1"/>
        <end position="26"/>
    </location>
</feature>
<evidence type="ECO:0000313" key="2">
    <source>
        <dbReference type="EMBL" id="USG65975.1"/>
    </source>
</evidence>
<organism evidence="2 3">
    <name type="scientific">Brevibacillus ruminantium</name>
    <dbReference type="NCBI Taxonomy" id="2950604"/>
    <lineage>
        <taxon>Bacteria</taxon>
        <taxon>Bacillati</taxon>
        <taxon>Bacillota</taxon>
        <taxon>Bacilli</taxon>
        <taxon>Bacillales</taxon>
        <taxon>Paenibacillaceae</taxon>
        <taxon>Brevibacillus</taxon>
    </lineage>
</organism>
<sequence length="383" mass="43109">MKLFRRATICILSTLLLTSLSSPGLAKINYSNNFKIKNESKFQITNEAYKKVVSEERKLNSRRNTSDVLIVDFNSREEIESLVDKHQLVIGVEEVNSEDTDLRLYWSGLNSKGVEISGKDEVFVDIDGYVSESKDEKDKQFIIQTTVLDAITDHLAYLQEDEGEAIDERNTSSLLAASQEYDWTDVEWDQVAKYYPPYGKIRLNYQIAKARSLHTSDKGNYMSSYLNAQVNPGAQLAKGDSDYDSAYRVLNIELRSRPRTADRTPFVMLDHEPVNTGRSGSTSHSGGLGFDMRGGGSFSYAYQFTQNWSDLTLSDESDDYGVWVYDVSGSLRSQVVTAKGGAIYRVPSEYSSHNIGVYAYVDFGGTFVKTVSRVANESIKVRW</sequence>
<protein>
    <submittedName>
        <fullName evidence="2">Uncharacterized protein</fullName>
    </submittedName>
</protein>
<dbReference type="RefSeq" id="WP_251873059.1">
    <property type="nucleotide sequence ID" value="NZ_CP098755.1"/>
</dbReference>
<gene>
    <name evidence="2" type="ORF">NDK47_01045</name>
</gene>
<keyword evidence="3" id="KW-1185">Reference proteome</keyword>
<evidence type="ECO:0000313" key="3">
    <source>
        <dbReference type="Proteomes" id="UP001056500"/>
    </source>
</evidence>
<evidence type="ECO:0000256" key="1">
    <source>
        <dbReference type="SAM" id="SignalP"/>
    </source>
</evidence>
<feature type="chain" id="PRO_5045464874" evidence="1">
    <location>
        <begin position="27"/>
        <end position="383"/>
    </location>
</feature>
<proteinExistence type="predicted"/>
<accession>A0ABY4WFP0</accession>
<dbReference type="Proteomes" id="UP001056500">
    <property type="component" value="Chromosome"/>
</dbReference>
<dbReference type="EMBL" id="CP098755">
    <property type="protein sequence ID" value="USG65975.1"/>
    <property type="molecule type" value="Genomic_DNA"/>
</dbReference>
<name>A0ABY4WFP0_9BACL</name>
<keyword evidence="1" id="KW-0732">Signal</keyword>